<feature type="region of interest" description="Disordered" evidence="1">
    <location>
        <begin position="143"/>
        <end position="193"/>
    </location>
</feature>
<reference evidence="2 3" key="1">
    <citation type="submission" date="2017-07" db="EMBL/GenBank/DDBJ databases">
        <title>Niveispirillum cyanobacteriorum sp. nov., isolated from cyanobacterial aggregates in a eutrophic lake.</title>
        <authorList>
            <person name="Cai H."/>
        </authorList>
    </citation>
    <scope>NUCLEOTIDE SEQUENCE [LARGE SCALE GENOMIC DNA]</scope>
    <source>
        <strain evidence="3">TH1-14</strain>
    </source>
</reference>
<dbReference type="AlphaFoldDB" id="A0A255Z5Q2"/>
<proteinExistence type="predicted"/>
<dbReference type="RefSeq" id="WP_094453725.1">
    <property type="nucleotide sequence ID" value="NZ_NOXU01000020.1"/>
</dbReference>
<gene>
    <name evidence="2" type="ORF">CHU95_03335</name>
</gene>
<dbReference type="Proteomes" id="UP000216998">
    <property type="component" value="Unassembled WGS sequence"/>
</dbReference>
<evidence type="ECO:0000313" key="3">
    <source>
        <dbReference type="Proteomes" id="UP000216998"/>
    </source>
</evidence>
<keyword evidence="3" id="KW-1185">Reference proteome</keyword>
<evidence type="ECO:0000256" key="1">
    <source>
        <dbReference type="SAM" id="MobiDB-lite"/>
    </source>
</evidence>
<feature type="compositionally biased region" description="Basic and acidic residues" evidence="1">
    <location>
        <begin position="143"/>
        <end position="152"/>
    </location>
</feature>
<comment type="caution">
    <text evidence="2">The sequence shown here is derived from an EMBL/GenBank/DDBJ whole genome shotgun (WGS) entry which is preliminary data.</text>
</comment>
<feature type="region of interest" description="Disordered" evidence="1">
    <location>
        <begin position="89"/>
        <end position="116"/>
    </location>
</feature>
<organism evidence="2 3">
    <name type="scientific">Niveispirillum lacus</name>
    <dbReference type="NCBI Taxonomy" id="1981099"/>
    <lineage>
        <taxon>Bacteria</taxon>
        <taxon>Pseudomonadati</taxon>
        <taxon>Pseudomonadota</taxon>
        <taxon>Alphaproteobacteria</taxon>
        <taxon>Rhodospirillales</taxon>
        <taxon>Azospirillaceae</taxon>
        <taxon>Niveispirillum</taxon>
    </lineage>
</organism>
<accession>A0A255Z5Q2</accession>
<evidence type="ECO:0000313" key="2">
    <source>
        <dbReference type="EMBL" id="OYQ36818.1"/>
    </source>
</evidence>
<sequence>MTDEKRDTPTIKALELLLKSGRIAPEARPFAEQTLRSIQGAGSHRTEVSWDGIIDIGASSPSPTGAEPVGEGTGRTVVLLPVPIDGASAKAEKVQPAPPEEEVGQVPVATDKTETPDILAQVRRGHAKRAAIPDFGDLEFLMRDGDQAETKTTDAAAVPLREEDQGPNDRQSVPQPPPPRRDETKDAARHPQR</sequence>
<feature type="compositionally biased region" description="Basic and acidic residues" evidence="1">
    <location>
        <begin position="179"/>
        <end position="193"/>
    </location>
</feature>
<name>A0A255Z5Q2_9PROT</name>
<protein>
    <submittedName>
        <fullName evidence="2">Uncharacterized protein</fullName>
    </submittedName>
</protein>
<dbReference type="EMBL" id="NOXU01000020">
    <property type="protein sequence ID" value="OYQ36818.1"/>
    <property type="molecule type" value="Genomic_DNA"/>
</dbReference>